<organism evidence="2 3">
    <name type="scientific">Candidatus Thiodiazotropha endoloripes</name>
    <dbReference type="NCBI Taxonomy" id="1818881"/>
    <lineage>
        <taxon>Bacteria</taxon>
        <taxon>Pseudomonadati</taxon>
        <taxon>Pseudomonadota</taxon>
        <taxon>Gammaproteobacteria</taxon>
        <taxon>Chromatiales</taxon>
        <taxon>Sedimenticolaceae</taxon>
        <taxon>Candidatus Thiodiazotropha</taxon>
    </lineage>
</organism>
<accession>A0A1E2UUT4</accession>
<keyword evidence="3" id="KW-1185">Reference proteome</keyword>
<proteinExistence type="predicted"/>
<keyword evidence="1" id="KW-0472">Membrane</keyword>
<protein>
    <submittedName>
        <fullName evidence="2">Uncharacterized protein</fullName>
    </submittedName>
</protein>
<dbReference type="RefSeq" id="WP_069014674.1">
    <property type="nucleotide sequence ID" value="NZ_LVJW01000003.1"/>
</dbReference>
<reference evidence="2 3" key="1">
    <citation type="submission" date="2016-03" db="EMBL/GenBank/DDBJ databases">
        <title>Chemosynthetic sulphur-oxidizing symbionts of marine invertebrate animals are capable of nitrogen fixation.</title>
        <authorList>
            <person name="Petersen J.M."/>
            <person name="Kemper A."/>
            <person name="Gruber-Vodicka H."/>
            <person name="Cardini U."/>
            <person name="Geest Mvander."/>
            <person name="Kleiner M."/>
            <person name="Bulgheresi S."/>
            <person name="Fussmann M."/>
            <person name="Herbold C."/>
            <person name="Seah B.K.B."/>
            <person name="Antony C.Paul."/>
            <person name="Liu D."/>
            <person name="Belitz A."/>
            <person name="Weber M."/>
        </authorList>
    </citation>
    <scope>NUCLEOTIDE SEQUENCE [LARGE SCALE GENOMIC DNA]</scope>
    <source>
        <strain evidence="2">G_D</strain>
    </source>
</reference>
<dbReference type="AlphaFoldDB" id="A0A1E2UUT4"/>
<evidence type="ECO:0000256" key="1">
    <source>
        <dbReference type="SAM" id="Phobius"/>
    </source>
</evidence>
<dbReference type="EMBL" id="LVJZ01000003">
    <property type="protein sequence ID" value="ODB98352.1"/>
    <property type="molecule type" value="Genomic_DNA"/>
</dbReference>
<evidence type="ECO:0000313" key="3">
    <source>
        <dbReference type="Proteomes" id="UP000094849"/>
    </source>
</evidence>
<gene>
    <name evidence="2" type="ORF">A3196_17320</name>
</gene>
<name>A0A1E2UUT4_9GAMM</name>
<sequence>MTNRLGINRCQAELTSPYLFHTSWYARGPGWLSLGAIALIHTAPPFAIPTFLEALLYLAITTSMDSLAM</sequence>
<keyword evidence="1" id="KW-0812">Transmembrane</keyword>
<keyword evidence="1" id="KW-1133">Transmembrane helix</keyword>
<dbReference type="Proteomes" id="UP000094849">
    <property type="component" value="Unassembled WGS sequence"/>
</dbReference>
<comment type="caution">
    <text evidence="2">The sequence shown here is derived from an EMBL/GenBank/DDBJ whole genome shotgun (WGS) entry which is preliminary data.</text>
</comment>
<evidence type="ECO:0000313" key="2">
    <source>
        <dbReference type="EMBL" id="ODB98352.1"/>
    </source>
</evidence>
<feature type="transmembrane region" description="Helical" evidence="1">
    <location>
        <begin position="31"/>
        <end position="60"/>
    </location>
</feature>